<dbReference type="InterPro" id="IPR004242">
    <property type="entry name" value="Transposase_21"/>
</dbReference>
<gene>
    <name evidence="1" type="ORF">MA16_Dca016442</name>
</gene>
<organism evidence="1 2">
    <name type="scientific">Dendrobium catenatum</name>
    <dbReference type="NCBI Taxonomy" id="906689"/>
    <lineage>
        <taxon>Eukaryota</taxon>
        <taxon>Viridiplantae</taxon>
        <taxon>Streptophyta</taxon>
        <taxon>Embryophyta</taxon>
        <taxon>Tracheophyta</taxon>
        <taxon>Spermatophyta</taxon>
        <taxon>Magnoliopsida</taxon>
        <taxon>Liliopsida</taxon>
        <taxon>Asparagales</taxon>
        <taxon>Orchidaceae</taxon>
        <taxon>Epidendroideae</taxon>
        <taxon>Malaxideae</taxon>
        <taxon>Dendrobiinae</taxon>
        <taxon>Dendrobium</taxon>
    </lineage>
</organism>
<dbReference type="Proteomes" id="UP000233837">
    <property type="component" value="Unassembled WGS sequence"/>
</dbReference>
<dbReference type="AlphaFoldDB" id="A0A2I0VYM6"/>
<evidence type="ECO:0000313" key="2">
    <source>
        <dbReference type="Proteomes" id="UP000233837"/>
    </source>
</evidence>
<keyword evidence="2" id="KW-1185">Reference proteome</keyword>
<dbReference type="PANTHER" id="PTHR10775">
    <property type="entry name" value="OS08G0208400 PROTEIN"/>
    <property type="match status" value="1"/>
</dbReference>
<accession>A0A2I0VYM6</accession>
<name>A0A2I0VYM6_9ASPA</name>
<sequence length="88" mass="10520">MMKNTSEGKRTRMKSAKIVRYFSLIPRLQRFFKTKKSAEEMIWHSKHRNVDGLLRHPADGEAWKAFDSQYPDFALDPRNVSLGYRIFW</sequence>
<dbReference type="Pfam" id="PF02992">
    <property type="entry name" value="Transposase_21"/>
    <property type="match status" value="1"/>
</dbReference>
<dbReference type="EMBL" id="KZ503084">
    <property type="protein sequence ID" value="PKU68510.1"/>
    <property type="molecule type" value="Genomic_DNA"/>
</dbReference>
<protein>
    <submittedName>
        <fullName evidence="1">Uncharacterized protein</fullName>
    </submittedName>
</protein>
<reference evidence="1 2" key="1">
    <citation type="journal article" date="2016" name="Sci. Rep.">
        <title>The Dendrobium catenatum Lindl. genome sequence provides insights into polysaccharide synthase, floral development and adaptive evolution.</title>
        <authorList>
            <person name="Zhang G.Q."/>
            <person name="Xu Q."/>
            <person name="Bian C."/>
            <person name="Tsai W.C."/>
            <person name="Yeh C.M."/>
            <person name="Liu K.W."/>
            <person name="Yoshida K."/>
            <person name="Zhang L.S."/>
            <person name="Chang S.B."/>
            <person name="Chen F."/>
            <person name="Shi Y."/>
            <person name="Su Y.Y."/>
            <person name="Zhang Y.Q."/>
            <person name="Chen L.J."/>
            <person name="Yin Y."/>
            <person name="Lin M."/>
            <person name="Huang H."/>
            <person name="Deng H."/>
            <person name="Wang Z.W."/>
            <person name="Zhu S.L."/>
            <person name="Zhao X."/>
            <person name="Deng C."/>
            <person name="Niu S.C."/>
            <person name="Huang J."/>
            <person name="Wang M."/>
            <person name="Liu G.H."/>
            <person name="Yang H.J."/>
            <person name="Xiao X.J."/>
            <person name="Hsiao Y.Y."/>
            <person name="Wu W.L."/>
            <person name="Chen Y.Y."/>
            <person name="Mitsuda N."/>
            <person name="Ohme-Takagi M."/>
            <person name="Luo Y.B."/>
            <person name="Van de Peer Y."/>
            <person name="Liu Z.J."/>
        </authorList>
    </citation>
    <scope>NUCLEOTIDE SEQUENCE [LARGE SCALE GENOMIC DNA]</scope>
    <source>
        <tissue evidence="1">The whole plant</tissue>
    </source>
</reference>
<dbReference type="PANTHER" id="PTHR10775:SF185">
    <property type="entry name" value="OS08G0208400 PROTEIN"/>
    <property type="match status" value="1"/>
</dbReference>
<evidence type="ECO:0000313" key="1">
    <source>
        <dbReference type="EMBL" id="PKU68510.1"/>
    </source>
</evidence>
<reference evidence="1 2" key="2">
    <citation type="journal article" date="2017" name="Nature">
        <title>The Apostasia genome and the evolution of orchids.</title>
        <authorList>
            <person name="Zhang G.Q."/>
            <person name="Liu K.W."/>
            <person name="Li Z."/>
            <person name="Lohaus R."/>
            <person name="Hsiao Y.Y."/>
            <person name="Niu S.C."/>
            <person name="Wang J.Y."/>
            <person name="Lin Y.C."/>
            <person name="Xu Q."/>
            <person name="Chen L.J."/>
            <person name="Yoshida K."/>
            <person name="Fujiwara S."/>
            <person name="Wang Z.W."/>
            <person name="Zhang Y.Q."/>
            <person name="Mitsuda N."/>
            <person name="Wang M."/>
            <person name="Liu G.H."/>
            <person name="Pecoraro L."/>
            <person name="Huang H.X."/>
            <person name="Xiao X.J."/>
            <person name="Lin M."/>
            <person name="Wu X.Y."/>
            <person name="Wu W.L."/>
            <person name="Chen Y.Y."/>
            <person name="Chang S.B."/>
            <person name="Sakamoto S."/>
            <person name="Ohme-Takagi M."/>
            <person name="Yagi M."/>
            <person name="Zeng S.J."/>
            <person name="Shen C.Y."/>
            <person name="Yeh C.M."/>
            <person name="Luo Y.B."/>
            <person name="Tsai W.C."/>
            <person name="Van de Peer Y."/>
            <person name="Liu Z.J."/>
        </authorList>
    </citation>
    <scope>NUCLEOTIDE SEQUENCE [LARGE SCALE GENOMIC DNA]</scope>
    <source>
        <tissue evidence="1">The whole plant</tissue>
    </source>
</reference>
<proteinExistence type="predicted"/>